<evidence type="ECO:0000256" key="2">
    <source>
        <dbReference type="ARBA" id="ARBA00023136"/>
    </source>
</evidence>
<evidence type="ECO:0008006" key="7">
    <source>
        <dbReference type="Google" id="ProtNLM"/>
    </source>
</evidence>
<evidence type="ECO:0000256" key="3">
    <source>
        <dbReference type="SAM" id="MobiDB-lite"/>
    </source>
</evidence>
<keyword evidence="4" id="KW-1133">Transmembrane helix</keyword>
<dbReference type="PANTHER" id="PTHR37042">
    <property type="entry name" value="OUTER MEMBRANE PROTEIN RV1973"/>
    <property type="match status" value="1"/>
</dbReference>
<proteinExistence type="predicted"/>
<dbReference type="PANTHER" id="PTHR37042:SF4">
    <property type="entry name" value="OUTER MEMBRANE PROTEIN RV1973"/>
    <property type="match status" value="1"/>
</dbReference>
<name>A0AA45R279_9PSEU</name>
<evidence type="ECO:0000313" key="6">
    <source>
        <dbReference type="Proteomes" id="UP000677152"/>
    </source>
</evidence>
<gene>
    <name evidence="5" type="ORF">KCV87_22860</name>
</gene>
<evidence type="ECO:0000313" key="5">
    <source>
        <dbReference type="EMBL" id="QUF02313.1"/>
    </source>
</evidence>
<protein>
    <recommendedName>
        <fullName evidence="7">Integral membrane protein</fullName>
    </recommendedName>
</protein>
<feature type="transmembrane region" description="Helical" evidence="4">
    <location>
        <begin position="64"/>
        <end position="84"/>
    </location>
</feature>
<feature type="region of interest" description="Disordered" evidence="3">
    <location>
        <begin position="1"/>
        <end position="61"/>
    </location>
</feature>
<reference evidence="5" key="1">
    <citation type="submission" date="2021-04" db="EMBL/GenBank/DDBJ databases">
        <title>Genomic sequence of Actinosynnema pretiosum subsp. pretiosum ATCC 31280 (C-14919).</title>
        <authorList>
            <person name="Bai L."/>
            <person name="Wang X."/>
            <person name="Xiao Y."/>
        </authorList>
    </citation>
    <scope>NUCLEOTIDE SEQUENCE</scope>
    <source>
        <strain evidence="5">ATCC 31280</strain>
    </source>
</reference>
<evidence type="ECO:0000256" key="4">
    <source>
        <dbReference type="SAM" id="Phobius"/>
    </source>
</evidence>
<keyword evidence="2 4" id="KW-0472">Membrane</keyword>
<dbReference type="Proteomes" id="UP000677152">
    <property type="component" value="Chromosome"/>
</dbReference>
<dbReference type="AlphaFoldDB" id="A0AA45R279"/>
<organism evidence="5 6">
    <name type="scientific">Actinosynnema pretiosum subsp. pretiosum</name>
    <dbReference type="NCBI Taxonomy" id="103721"/>
    <lineage>
        <taxon>Bacteria</taxon>
        <taxon>Bacillati</taxon>
        <taxon>Actinomycetota</taxon>
        <taxon>Actinomycetes</taxon>
        <taxon>Pseudonocardiales</taxon>
        <taxon>Pseudonocardiaceae</taxon>
        <taxon>Actinosynnema</taxon>
    </lineage>
</organism>
<dbReference type="EMBL" id="CP073249">
    <property type="protein sequence ID" value="QUF02313.1"/>
    <property type="molecule type" value="Genomic_DNA"/>
</dbReference>
<dbReference type="GO" id="GO:0016020">
    <property type="term" value="C:membrane"/>
    <property type="evidence" value="ECO:0007669"/>
    <property type="project" value="UniProtKB-SubCell"/>
</dbReference>
<sequence length="240" mass="25051">MIKNGVEPLRPGSAAPSPTGGDASIADGGEPPSPPRPRAKRKRGHQVLSTDPTPEHPAPPRRPWLLPAALVLLSALLLALGAWFQTAASRVAYDRALVDAAGTAEVGGQVRDAVERAFSYDFADVGATERAAGEVLAGRAKCQYDAIFGQVRALAPEQKLVVTVKAVTSGVTSLDGDRATVLLFLDQVTTRTTDNRSGGGVAMMRVGARKEGGRWLVDGMDLFGQDATQAAELARCANAG</sequence>
<accession>A0AA45R279</accession>
<keyword evidence="4" id="KW-0812">Transmembrane</keyword>
<comment type="subcellular location">
    <subcellularLocation>
        <location evidence="1">Membrane</location>
    </subcellularLocation>
</comment>
<evidence type="ECO:0000256" key="1">
    <source>
        <dbReference type="ARBA" id="ARBA00004370"/>
    </source>
</evidence>